<keyword evidence="5" id="KW-1185">Reference proteome</keyword>
<dbReference type="InterPro" id="IPR007372">
    <property type="entry name" value="Lipid/polyisoprenoid-bd_YceI"/>
</dbReference>
<reference evidence="4 5" key="1">
    <citation type="journal article" date="2014" name="Genome Announc.">
        <title>Draft genome sequences of eight enterohepatic helicobacter species isolated from both laboratory and wild rodents.</title>
        <authorList>
            <person name="Sheh A."/>
            <person name="Shen Z."/>
            <person name="Fox J.G."/>
        </authorList>
    </citation>
    <scope>NUCLEOTIDE SEQUENCE [LARGE SCALE GENOMIC DNA]</scope>
    <source>
        <strain evidence="4 5">MIT 98-6810</strain>
    </source>
</reference>
<dbReference type="Pfam" id="PF04264">
    <property type="entry name" value="YceI"/>
    <property type="match status" value="1"/>
</dbReference>
<evidence type="ECO:0000313" key="6">
    <source>
        <dbReference type="Proteomes" id="UP000064525"/>
    </source>
</evidence>
<evidence type="ECO:0000313" key="4">
    <source>
        <dbReference type="EMBL" id="TLD78972.1"/>
    </source>
</evidence>
<organism evidence="3 6">
    <name type="scientific">Helicobacter typhlonius</name>
    <dbReference type="NCBI Taxonomy" id="76936"/>
    <lineage>
        <taxon>Bacteria</taxon>
        <taxon>Pseudomonadati</taxon>
        <taxon>Campylobacterota</taxon>
        <taxon>Epsilonproteobacteria</taxon>
        <taxon>Campylobacterales</taxon>
        <taxon>Helicobacteraceae</taxon>
        <taxon>Helicobacter</taxon>
    </lineage>
</organism>
<dbReference type="Gene3D" id="2.40.128.110">
    <property type="entry name" value="Lipid/polyisoprenoid-binding, YceI-like"/>
    <property type="match status" value="1"/>
</dbReference>
<dbReference type="AlphaFoldDB" id="A0A0S4PXJ3"/>
<dbReference type="PANTHER" id="PTHR34406">
    <property type="entry name" value="PROTEIN YCEI"/>
    <property type="match status" value="1"/>
</dbReference>
<reference evidence="6" key="3">
    <citation type="submission" date="2015-11" db="EMBL/GenBank/DDBJ databases">
        <authorList>
            <person name="Anvar S.Y."/>
        </authorList>
    </citation>
    <scope>NUCLEOTIDE SEQUENCE [LARGE SCALE GENOMIC DNA]</scope>
</reference>
<dbReference type="KEGG" id="hty:BN2458_PEG2120"/>
<dbReference type="EMBL" id="LN907858">
    <property type="protein sequence ID" value="CUU41003.1"/>
    <property type="molecule type" value="Genomic_DNA"/>
</dbReference>
<feature type="chain" id="PRO_5044546871" evidence="1">
    <location>
        <begin position="39"/>
        <end position="218"/>
    </location>
</feature>
<reference evidence="3" key="2">
    <citation type="submission" date="2015-11" db="EMBL/GenBank/DDBJ databases">
        <authorList>
            <person name="Zhang Y."/>
            <person name="Guo Z."/>
        </authorList>
    </citation>
    <scope>NUCLEOTIDE SEQUENCE</scope>
    <source>
        <strain evidence="3">1</strain>
    </source>
</reference>
<proteinExistence type="predicted"/>
<evidence type="ECO:0000313" key="5">
    <source>
        <dbReference type="Proteomes" id="UP000029925"/>
    </source>
</evidence>
<dbReference type="Proteomes" id="UP000064525">
    <property type="component" value="Chromosome I"/>
</dbReference>
<accession>A0A0S4PXJ3</accession>
<dbReference type="SMART" id="SM00867">
    <property type="entry name" value="YceI"/>
    <property type="match status" value="1"/>
</dbReference>
<dbReference type="STRING" id="76936.BN2458_PEG2120"/>
<feature type="signal peptide" evidence="1">
    <location>
        <begin position="1"/>
        <end position="38"/>
    </location>
</feature>
<evidence type="ECO:0000313" key="3">
    <source>
        <dbReference type="EMBL" id="CUU41003.1"/>
    </source>
</evidence>
<feature type="domain" description="Lipid/polyisoprenoid-binding YceI-like" evidence="2">
    <location>
        <begin position="60"/>
        <end position="216"/>
    </location>
</feature>
<dbReference type="OrthoDB" id="5320699at2"/>
<gene>
    <name evidence="3" type="ORF">BN2458_PEG2120</name>
    <name evidence="4" type="ORF">LS75_004305</name>
</gene>
<dbReference type="SUPFAM" id="SSF101874">
    <property type="entry name" value="YceI-like"/>
    <property type="match status" value="1"/>
</dbReference>
<dbReference type="EMBL" id="JRPF02000003">
    <property type="protein sequence ID" value="TLD78972.1"/>
    <property type="molecule type" value="Genomic_DNA"/>
</dbReference>
<dbReference type="PATRIC" id="fig|76936.10.peg.2069"/>
<dbReference type="PANTHER" id="PTHR34406:SF1">
    <property type="entry name" value="PROTEIN YCEI"/>
    <property type="match status" value="1"/>
</dbReference>
<sequence length="218" mass="24398">MKTQENMRKTNTQTGQNKIWKTLCFSFALLLAANMTYAQTPMNKQDAIAVESNLKALAGSYKVSKDSHIGFKATKFGFMSVNGHFREFSGDLKLDNAGNITHLSGEIQTASVFSDSKKRDAHLLEPDFLDVKVYPTSRLVMTKYEMRENANGKIKGKVYAEINLHGITLPLELDSTLNTQNVELALTGMLNIKDFGIQGSKMNSDKVEMYIKTLWEGK</sequence>
<evidence type="ECO:0000256" key="1">
    <source>
        <dbReference type="SAM" id="SignalP"/>
    </source>
</evidence>
<dbReference type="GeneID" id="78152215"/>
<evidence type="ECO:0000259" key="2">
    <source>
        <dbReference type="SMART" id="SM00867"/>
    </source>
</evidence>
<dbReference type="Proteomes" id="UP000029925">
    <property type="component" value="Unassembled WGS sequence"/>
</dbReference>
<name>A0A0S4PXJ3_9HELI</name>
<keyword evidence="1" id="KW-0732">Signal</keyword>
<protein>
    <submittedName>
        <fullName evidence="3">Hypothetical secreted protein</fullName>
    </submittedName>
    <submittedName>
        <fullName evidence="4">YceI family protein</fullName>
    </submittedName>
</protein>
<dbReference type="RefSeq" id="WP_052082135.1">
    <property type="nucleotide sequence ID" value="NZ_CAOMJD010000002.1"/>
</dbReference>
<dbReference type="InterPro" id="IPR036761">
    <property type="entry name" value="TTHA0802/YceI-like_sf"/>
</dbReference>